<dbReference type="EMBL" id="BKCP01013625">
    <property type="protein sequence ID" value="GER57803.1"/>
    <property type="molecule type" value="Genomic_DNA"/>
</dbReference>
<dbReference type="CDD" id="cd00158">
    <property type="entry name" value="RHOD"/>
    <property type="match status" value="1"/>
</dbReference>
<dbReference type="GO" id="GO:0016740">
    <property type="term" value="F:transferase activity"/>
    <property type="evidence" value="ECO:0007669"/>
    <property type="project" value="UniProtKB-KW"/>
</dbReference>
<dbReference type="OrthoDB" id="566238at2759"/>
<gene>
    <name evidence="2" type="ORF">STAS_35633</name>
</gene>
<comment type="caution">
    <text evidence="2">The sequence shown here is derived from an EMBL/GenBank/DDBJ whole genome shotgun (WGS) entry which is preliminary data.</text>
</comment>
<dbReference type="PANTHER" id="PTHR44542:SF12">
    <property type="entry name" value="THIOSULFATE SULFURTRANSFERASE 18"/>
    <property type="match status" value="1"/>
</dbReference>
<protein>
    <submittedName>
        <fullName evidence="2">Thiosulfate sulfurtransferase</fullName>
    </submittedName>
</protein>
<dbReference type="Proteomes" id="UP000325081">
    <property type="component" value="Unassembled WGS sequence"/>
</dbReference>
<evidence type="ECO:0000313" key="2">
    <source>
        <dbReference type="EMBL" id="GER57803.1"/>
    </source>
</evidence>
<dbReference type="PANTHER" id="PTHR44542">
    <property type="entry name" value="THIOSULFATE SULFURTRANSFERASE 18"/>
    <property type="match status" value="1"/>
</dbReference>
<dbReference type="Pfam" id="PF00581">
    <property type="entry name" value="Rhodanese"/>
    <property type="match status" value="1"/>
</dbReference>
<evidence type="ECO:0000313" key="3">
    <source>
        <dbReference type="Proteomes" id="UP000325081"/>
    </source>
</evidence>
<feature type="domain" description="Rhodanese" evidence="1">
    <location>
        <begin position="74"/>
        <end position="174"/>
    </location>
</feature>
<dbReference type="SUPFAM" id="SSF52821">
    <property type="entry name" value="Rhodanese/Cell cycle control phosphatase"/>
    <property type="match status" value="1"/>
</dbReference>
<dbReference type="AlphaFoldDB" id="A0A5A7RKP7"/>
<dbReference type="SMART" id="SM00450">
    <property type="entry name" value="RHOD"/>
    <property type="match status" value="1"/>
</dbReference>
<proteinExistence type="predicted"/>
<dbReference type="PROSITE" id="PS50206">
    <property type="entry name" value="RHODANESE_3"/>
    <property type="match status" value="1"/>
</dbReference>
<dbReference type="Gene3D" id="3.40.250.10">
    <property type="entry name" value="Rhodanese-like domain"/>
    <property type="match status" value="1"/>
</dbReference>
<evidence type="ECO:0000259" key="1">
    <source>
        <dbReference type="PROSITE" id="PS50206"/>
    </source>
</evidence>
<accession>A0A5A7RKP7</accession>
<name>A0A5A7RKP7_STRAF</name>
<keyword evidence="3" id="KW-1185">Reference proteome</keyword>
<organism evidence="2 3">
    <name type="scientific">Striga asiatica</name>
    <name type="common">Asiatic witchweed</name>
    <name type="synonym">Buchnera asiatica</name>
    <dbReference type="NCBI Taxonomy" id="4170"/>
    <lineage>
        <taxon>Eukaryota</taxon>
        <taxon>Viridiplantae</taxon>
        <taxon>Streptophyta</taxon>
        <taxon>Embryophyta</taxon>
        <taxon>Tracheophyta</taxon>
        <taxon>Spermatophyta</taxon>
        <taxon>Magnoliopsida</taxon>
        <taxon>eudicotyledons</taxon>
        <taxon>Gunneridae</taxon>
        <taxon>Pentapetalae</taxon>
        <taxon>asterids</taxon>
        <taxon>lamiids</taxon>
        <taxon>Lamiales</taxon>
        <taxon>Orobanchaceae</taxon>
        <taxon>Buchnereae</taxon>
        <taxon>Striga</taxon>
    </lineage>
</organism>
<reference evidence="3" key="1">
    <citation type="journal article" date="2019" name="Curr. Biol.">
        <title>Genome Sequence of Striga asiatica Provides Insight into the Evolution of Plant Parasitism.</title>
        <authorList>
            <person name="Yoshida S."/>
            <person name="Kim S."/>
            <person name="Wafula E.K."/>
            <person name="Tanskanen J."/>
            <person name="Kim Y.M."/>
            <person name="Honaas L."/>
            <person name="Yang Z."/>
            <person name="Spallek T."/>
            <person name="Conn C.E."/>
            <person name="Ichihashi Y."/>
            <person name="Cheong K."/>
            <person name="Cui S."/>
            <person name="Der J.P."/>
            <person name="Gundlach H."/>
            <person name="Jiao Y."/>
            <person name="Hori C."/>
            <person name="Ishida J.K."/>
            <person name="Kasahara H."/>
            <person name="Kiba T."/>
            <person name="Kim M.S."/>
            <person name="Koo N."/>
            <person name="Laohavisit A."/>
            <person name="Lee Y.H."/>
            <person name="Lumba S."/>
            <person name="McCourt P."/>
            <person name="Mortimer J.C."/>
            <person name="Mutuku J.M."/>
            <person name="Nomura T."/>
            <person name="Sasaki-Sekimoto Y."/>
            <person name="Seto Y."/>
            <person name="Wang Y."/>
            <person name="Wakatake T."/>
            <person name="Sakakibara H."/>
            <person name="Demura T."/>
            <person name="Yamaguchi S."/>
            <person name="Yoneyama K."/>
            <person name="Manabe R.I."/>
            <person name="Nelson D.C."/>
            <person name="Schulman A.H."/>
            <person name="Timko M.P."/>
            <person name="dePamphilis C.W."/>
            <person name="Choi D."/>
            <person name="Shirasu K."/>
        </authorList>
    </citation>
    <scope>NUCLEOTIDE SEQUENCE [LARGE SCALE GENOMIC DNA]</scope>
    <source>
        <strain evidence="3">cv. UVA1</strain>
    </source>
</reference>
<dbReference type="InterPro" id="IPR001763">
    <property type="entry name" value="Rhodanese-like_dom"/>
</dbReference>
<dbReference type="InterPro" id="IPR044684">
    <property type="entry name" value="STR17/STR18/HARC1-like"/>
</dbReference>
<sequence>MAFGRMLVAESSGGSAAGSPASWPSVEKKNAATMCWTCTAAEVAPVEGRRRSGDGWPSEAEVTTVNILTAKNLLNQGHLYLDVRTEEEFKNGHVENALNIPYMINTPKGMVKNPRFVDQVLSLLGKEYKLVLGCKSGVRSLHAATELVNAEFKHVYNMGGGISAWIDNGFAVVKPHSEEL</sequence>
<keyword evidence="2" id="KW-0808">Transferase</keyword>
<dbReference type="InterPro" id="IPR036873">
    <property type="entry name" value="Rhodanese-like_dom_sf"/>
</dbReference>